<dbReference type="Proteomes" id="UP001151760">
    <property type="component" value="Unassembled WGS sequence"/>
</dbReference>
<comment type="caution">
    <text evidence="2">The sequence shown here is derived from an EMBL/GenBank/DDBJ whole genome shotgun (WGS) entry which is preliminary data.</text>
</comment>
<organism evidence="2 3">
    <name type="scientific">Tanacetum coccineum</name>
    <dbReference type="NCBI Taxonomy" id="301880"/>
    <lineage>
        <taxon>Eukaryota</taxon>
        <taxon>Viridiplantae</taxon>
        <taxon>Streptophyta</taxon>
        <taxon>Embryophyta</taxon>
        <taxon>Tracheophyta</taxon>
        <taxon>Spermatophyta</taxon>
        <taxon>Magnoliopsida</taxon>
        <taxon>eudicotyledons</taxon>
        <taxon>Gunneridae</taxon>
        <taxon>Pentapetalae</taxon>
        <taxon>asterids</taxon>
        <taxon>campanulids</taxon>
        <taxon>Asterales</taxon>
        <taxon>Asteraceae</taxon>
        <taxon>Asteroideae</taxon>
        <taxon>Anthemideae</taxon>
        <taxon>Anthemidinae</taxon>
        <taxon>Tanacetum</taxon>
    </lineage>
</organism>
<gene>
    <name evidence="2" type="ORF">Tco_1089892</name>
</gene>
<accession>A0ABQ5I2Q0</accession>
<evidence type="ECO:0000256" key="1">
    <source>
        <dbReference type="SAM" id="MobiDB-lite"/>
    </source>
</evidence>
<feature type="region of interest" description="Disordered" evidence="1">
    <location>
        <begin position="39"/>
        <end position="59"/>
    </location>
</feature>
<evidence type="ECO:0000313" key="2">
    <source>
        <dbReference type="EMBL" id="GJT94374.1"/>
    </source>
</evidence>
<reference evidence="2" key="2">
    <citation type="submission" date="2022-01" db="EMBL/GenBank/DDBJ databases">
        <authorList>
            <person name="Yamashiro T."/>
            <person name="Shiraishi A."/>
            <person name="Satake H."/>
            <person name="Nakayama K."/>
        </authorList>
    </citation>
    <scope>NUCLEOTIDE SEQUENCE</scope>
</reference>
<sequence>MLLCCQTSFSTKPLTACSYAPKLHFDCFQNIPKELCDPNNSEVEKTEEAKGDGEQVDNTLARVDHTKDASTQDNQTATLISFTQKGTGSLDSNYQLRLALSVSSGFGNQFLAHSFDISLFRTFKDNTDAEINSMLDIQIQHEVLNVQALSMLTVPVLVILEQFLHQSLKSLQKLLQQLSL</sequence>
<dbReference type="EMBL" id="BQNB010020290">
    <property type="protein sequence ID" value="GJT94374.1"/>
    <property type="molecule type" value="Genomic_DNA"/>
</dbReference>
<proteinExistence type="predicted"/>
<feature type="compositionally biased region" description="Basic and acidic residues" evidence="1">
    <location>
        <begin position="42"/>
        <end position="53"/>
    </location>
</feature>
<protein>
    <submittedName>
        <fullName evidence="2">Uncharacterized protein</fullName>
    </submittedName>
</protein>
<reference evidence="2" key="1">
    <citation type="journal article" date="2022" name="Int. J. Mol. Sci.">
        <title>Draft Genome of Tanacetum Coccineum: Genomic Comparison of Closely Related Tanacetum-Family Plants.</title>
        <authorList>
            <person name="Yamashiro T."/>
            <person name="Shiraishi A."/>
            <person name="Nakayama K."/>
            <person name="Satake H."/>
        </authorList>
    </citation>
    <scope>NUCLEOTIDE SEQUENCE</scope>
</reference>
<keyword evidence="3" id="KW-1185">Reference proteome</keyword>
<name>A0ABQ5I2Q0_9ASTR</name>
<evidence type="ECO:0000313" key="3">
    <source>
        <dbReference type="Proteomes" id="UP001151760"/>
    </source>
</evidence>